<reference evidence="1 2" key="1">
    <citation type="submission" date="2020-04" db="EMBL/GenBank/DDBJ databases">
        <title>Description of novel Gluconacetobacter.</title>
        <authorList>
            <person name="Sombolestani A."/>
        </authorList>
    </citation>
    <scope>NUCLEOTIDE SEQUENCE [LARGE SCALE GENOMIC DNA]</scope>
    <source>
        <strain evidence="1 2">LMG 21312</strain>
    </source>
</reference>
<dbReference type="EMBL" id="JABEQH010000017">
    <property type="protein sequence ID" value="MBB2176775.1"/>
    <property type="molecule type" value="Genomic_DNA"/>
</dbReference>
<name>A0A7W4P7C0_9PROT</name>
<comment type="caution">
    <text evidence="1">The sequence shown here is derived from an EMBL/GenBank/DDBJ whole genome shotgun (WGS) entry which is preliminary data.</text>
</comment>
<keyword evidence="2" id="KW-1185">Reference proteome</keyword>
<dbReference type="RefSeq" id="WP_182944123.1">
    <property type="nucleotide sequence ID" value="NZ_JABEQH010000017.1"/>
</dbReference>
<evidence type="ECO:0000313" key="2">
    <source>
        <dbReference type="Proteomes" id="UP000561066"/>
    </source>
</evidence>
<accession>A0A7W4P7C0</accession>
<dbReference type="InterPro" id="IPR019289">
    <property type="entry name" value="Phage_tail_E/E"/>
</dbReference>
<protein>
    <submittedName>
        <fullName evidence="1">Phage tail assembly protein</fullName>
    </submittedName>
</protein>
<organism evidence="1 2">
    <name type="scientific">Gluconacetobacter johannae</name>
    <dbReference type="NCBI Taxonomy" id="112140"/>
    <lineage>
        <taxon>Bacteria</taxon>
        <taxon>Pseudomonadati</taxon>
        <taxon>Pseudomonadota</taxon>
        <taxon>Alphaproteobacteria</taxon>
        <taxon>Acetobacterales</taxon>
        <taxon>Acetobacteraceae</taxon>
        <taxon>Gluconacetobacter</taxon>
    </lineage>
</organism>
<gene>
    <name evidence="1" type="ORF">HLH21_12705</name>
</gene>
<dbReference type="AlphaFoldDB" id="A0A7W4P7C0"/>
<dbReference type="Proteomes" id="UP000561066">
    <property type="component" value="Unassembled WGS sequence"/>
</dbReference>
<dbReference type="Pfam" id="PF10109">
    <property type="entry name" value="Phage_TAC_7"/>
    <property type="match status" value="2"/>
</dbReference>
<evidence type="ECO:0000313" key="1">
    <source>
        <dbReference type="EMBL" id="MBB2176775.1"/>
    </source>
</evidence>
<proteinExistence type="predicted"/>
<sequence>MSGPTDDEAMAVLSAPDERMEPEAEAGVFVPDEPIILKKGGTFTELRLREPTVFETLYAAKVIGKRATQESIYDSQIDLVARVSKWPVVAVHMLGARMLDEAVEFLSRFEQEARRPADADPDLSPALMLQFLPPIEAVNQAFPSMSLRPPTVGERRPYKAAEARGTAEAFLQAEIDLVRAVSDWPPAAVLKMPISQFARASDYLTGFFTPGPGTGSSFLPS</sequence>